<dbReference type="Proteomes" id="UP000708576">
    <property type="component" value="Unassembled WGS sequence"/>
</dbReference>
<dbReference type="SUPFAM" id="SSF56601">
    <property type="entry name" value="beta-lactamase/transpeptidase-like"/>
    <property type="match status" value="1"/>
</dbReference>
<organism evidence="3 4">
    <name type="scientific">Carboxylicivirga linearis</name>
    <dbReference type="NCBI Taxonomy" id="1628157"/>
    <lineage>
        <taxon>Bacteria</taxon>
        <taxon>Pseudomonadati</taxon>
        <taxon>Bacteroidota</taxon>
        <taxon>Bacteroidia</taxon>
        <taxon>Marinilabiliales</taxon>
        <taxon>Marinilabiliaceae</taxon>
        <taxon>Carboxylicivirga</taxon>
    </lineage>
</organism>
<protein>
    <submittedName>
        <fullName evidence="3">Beta-lactamase family protein</fullName>
    </submittedName>
</protein>
<name>A0ABS5JXU8_9BACT</name>
<dbReference type="InterPro" id="IPR001466">
    <property type="entry name" value="Beta-lactam-related"/>
</dbReference>
<dbReference type="InterPro" id="IPR012338">
    <property type="entry name" value="Beta-lactam/transpept-like"/>
</dbReference>
<dbReference type="RefSeq" id="WP_212216485.1">
    <property type="nucleotide sequence ID" value="NZ_JAGUCO010000009.1"/>
</dbReference>
<evidence type="ECO:0000313" key="4">
    <source>
        <dbReference type="Proteomes" id="UP000708576"/>
    </source>
</evidence>
<gene>
    <name evidence="3" type="ORF">KEM10_13190</name>
</gene>
<evidence type="ECO:0000313" key="3">
    <source>
        <dbReference type="EMBL" id="MBS2099241.1"/>
    </source>
</evidence>
<comment type="caution">
    <text evidence="3">The sequence shown here is derived from an EMBL/GenBank/DDBJ whole genome shotgun (WGS) entry which is preliminary data.</text>
</comment>
<reference evidence="3 4" key="1">
    <citation type="journal article" date="2015" name="Int. J. Syst. Evol. Microbiol.">
        <title>Carboxylicivirga linearis sp. nov., isolated from a sea cucumber culture pond.</title>
        <authorList>
            <person name="Wang F.Q."/>
            <person name="Zhou Y.X."/>
            <person name="Lin X.Z."/>
            <person name="Chen G.J."/>
            <person name="Du Z.J."/>
        </authorList>
    </citation>
    <scope>NUCLEOTIDE SEQUENCE [LARGE SCALE GENOMIC DNA]</scope>
    <source>
        <strain evidence="3 4">FB218</strain>
    </source>
</reference>
<keyword evidence="4" id="KW-1185">Reference proteome</keyword>
<dbReference type="PANTHER" id="PTHR46825">
    <property type="entry name" value="D-ALANYL-D-ALANINE-CARBOXYPEPTIDASE/ENDOPEPTIDASE AMPH"/>
    <property type="match status" value="1"/>
</dbReference>
<dbReference type="PANTHER" id="PTHR46825:SF9">
    <property type="entry name" value="BETA-LACTAMASE-RELATED DOMAIN-CONTAINING PROTEIN"/>
    <property type="match status" value="1"/>
</dbReference>
<feature type="chain" id="PRO_5046705022" evidence="1">
    <location>
        <begin position="19"/>
        <end position="442"/>
    </location>
</feature>
<sequence>MKKLILLLVVVVGTTTFAQDSLNFIKLDQFFDLLEKNNKFMGAVAAYKGDQLLYERYCGFSDVDIKQSIDSLTTFRIGSITKMFTSVLIFREIEKGNLSLETKLSNYFPQITNADKISVGQLLSHRSGIHNFTDDIDYQGYMTMDKTRNDLLEIIQSKGSDFKPGEKMQYSNSNYVLLTFILEDITHKSYSQLVNGLCDNIELKNTRLGGTIEPSQNEALSYVYNEKWVLAPETSMSIPLGAGSIISTPRDLNIFIQKLFNGEVISNESFTDMTSLTGGVGYGIFSFPFYEKTMLGHNGGIDGFRSNLSINEDISLAVLGNAYSFDLNGILIACLSEIYGKDYELPDFSGKAIELDAEVLKSLEGEYVSAQMPLKIWIVYDGEKLTAQATGQSPFPLTACENGIFKFDPAGVQIVYSVENNVIVPDKFQLKQNGMTFDYQKE</sequence>
<feature type="domain" description="Beta-lactamase-related" evidence="2">
    <location>
        <begin position="42"/>
        <end position="318"/>
    </location>
</feature>
<dbReference type="EMBL" id="JAGUCO010000009">
    <property type="protein sequence ID" value="MBS2099241.1"/>
    <property type="molecule type" value="Genomic_DNA"/>
</dbReference>
<dbReference type="InterPro" id="IPR050491">
    <property type="entry name" value="AmpC-like"/>
</dbReference>
<evidence type="ECO:0000259" key="2">
    <source>
        <dbReference type="Pfam" id="PF00144"/>
    </source>
</evidence>
<evidence type="ECO:0000256" key="1">
    <source>
        <dbReference type="SAM" id="SignalP"/>
    </source>
</evidence>
<dbReference type="Pfam" id="PF00144">
    <property type="entry name" value="Beta-lactamase"/>
    <property type="match status" value="1"/>
</dbReference>
<proteinExistence type="predicted"/>
<dbReference type="Gene3D" id="3.40.710.10">
    <property type="entry name" value="DD-peptidase/beta-lactamase superfamily"/>
    <property type="match status" value="1"/>
</dbReference>
<accession>A0ABS5JXU8</accession>
<keyword evidence="1" id="KW-0732">Signal</keyword>
<feature type="signal peptide" evidence="1">
    <location>
        <begin position="1"/>
        <end position="18"/>
    </location>
</feature>